<sequence length="65" mass="7336">LINSYYGPNRNPNNSSNGSTSLLQHVKRHSMPTINLEVHQHQSQPPRHQQSPTPSNLNPIGYHLT</sequence>
<feature type="compositionally biased region" description="Low complexity" evidence="1">
    <location>
        <begin position="41"/>
        <end position="55"/>
    </location>
</feature>
<gene>
    <name evidence="2" type="ORF">ALEPTO_LOCUS12236</name>
</gene>
<accession>A0A9N9I5G4</accession>
<reference evidence="2" key="1">
    <citation type="submission" date="2021-06" db="EMBL/GenBank/DDBJ databases">
        <authorList>
            <person name="Kallberg Y."/>
            <person name="Tangrot J."/>
            <person name="Rosling A."/>
        </authorList>
    </citation>
    <scope>NUCLEOTIDE SEQUENCE</scope>
    <source>
        <strain evidence="2">FL130A</strain>
    </source>
</reference>
<feature type="compositionally biased region" description="Low complexity" evidence="1">
    <location>
        <begin position="1"/>
        <end position="19"/>
    </location>
</feature>
<comment type="caution">
    <text evidence="2">The sequence shown here is derived from an EMBL/GenBank/DDBJ whole genome shotgun (WGS) entry which is preliminary data.</text>
</comment>
<dbReference type="AlphaFoldDB" id="A0A9N9I5G4"/>
<dbReference type="Proteomes" id="UP000789508">
    <property type="component" value="Unassembled WGS sequence"/>
</dbReference>
<protein>
    <submittedName>
        <fullName evidence="2">2966_t:CDS:1</fullName>
    </submittedName>
</protein>
<feature type="non-terminal residue" evidence="2">
    <location>
        <position position="1"/>
    </location>
</feature>
<dbReference type="EMBL" id="CAJVPS010025906">
    <property type="protein sequence ID" value="CAG8720211.1"/>
    <property type="molecule type" value="Genomic_DNA"/>
</dbReference>
<name>A0A9N9I5G4_9GLOM</name>
<evidence type="ECO:0000313" key="3">
    <source>
        <dbReference type="Proteomes" id="UP000789508"/>
    </source>
</evidence>
<evidence type="ECO:0000256" key="1">
    <source>
        <dbReference type="SAM" id="MobiDB-lite"/>
    </source>
</evidence>
<feature type="region of interest" description="Disordered" evidence="1">
    <location>
        <begin position="1"/>
        <end position="65"/>
    </location>
</feature>
<evidence type="ECO:0000313" key="2">
    <source>
        <dbReference type="EMBL" id="CAG8720211.1"/>
    </source>
</evidence>
<proteinExistence type="predicted"/>
<keyword evidence="3" id="KW-1185">Reference proteome</keyword>
<feature type="non-terminal residue" evidence="2">
    <location>
        <position position="65"/>
    </location>
</feature>
<organism evidence="2 3">
    <name type="scientific">Ambispora leptoticha</name>
    <dbReference type="NCBI Taxonomy" id="144679"/>
    <lineage>
        <taxon>Eukaryota</taxon>
        <taxon>Fungi</taxon>
        <taxon>Fungi incertae sedis</taxon>
        <taxon>Mucoromycota</taxon>
        <taxon>Glomeromycotina</taxon>
        <taxon>Glomeromycetes</taxon>
        <taxon>Archaeosporales</taxon>
        <taxon>Ambisporaceae</taxon>
        <taxon>Ambispora</taxon>
    </lineage>
</organism>